<dbReference type="EnsemblPlants" id="OPUNC03G04230.4">
    <property type="protein sequence ID" value="OPUNC03G04230.4"/>
    <property type="gene ID" value="OPUNC03G04230"/>
</dbReference>
<dbReference type="Proteomes" id="UP000026962">
    <property type="component" value="Chromosome 3"/>
</dbReference>
<keyword evidence="3" id="KW-1185">Reference proteome</keyword>
<reference evidence="2" key="1">
    <citation type="submission" date="2015-04" db="UniProtKB">
        <authorList>
            <consortium name="EnsemblPlants"/>
        </authorList>
    </citation>
    <scope>IDENTIFICATION</scope>
</reference>
<dbReference type="HOGENOM" id="CLU_2100892_0_0_1"/>
<reference evidence="2" key="2">
    <citation type="submission" date="2018-05" db="EMBL/GenBank/DDBJ databases">
        <title>OpunRS2 (Oryza punctata Reference Sequence Version 2).</title>
        <authorList>
            <person name="Zhang J."/>
            <person name="Kudrna D."/>
            <person name="Lee S."/>
            <person name="Talag J."/>
            <person name="Welchert J."/>
            <person name="Wing R.A."/>
        </authorList>
    </citation>
    <scope>NUCLEOTIDE SEQUENCE [LARGE SCALE GENOMIC DNA]</scope>
</reference>
<sequence>MEGRCGVTAELGAGVGAMEGAMQLGWPDAVARLGFTPRSGRPHPFPAVTRSLLSPNRAARPDPQSCQIDVALWNPPPQSSRIVIVAAVRAISALRPRPARSHHSASIPAPMSLPPP</sequence>
<organism evidence="2">
    <name type="scientific">Oryza punctata</name>
    <name type="common">Red rice</name>
    <dbReference type="NCBI Taxonomy" id="4537"/>
    <lineage>
        <taxon>Eukaryota</taxon>
        <taxon>Viridiplantae</taxon>
        <taxon>Streptophyta</taxon>
        <taxon>Embryophyta</taxon>
        <taxon>Tracheophyta</taxon>
        <taxon>Spermatophyta</taxon>
        <taxon>Magnoliopsida</taxon>
        <taxon>Liliopsida</taxon>
        <taxon>Poales</taxon>
        <taxon>Poaceae</taxon>
        <taxon>BOP clade</taxon>
        <taxon>Oryzoideae</taxon>
        <taxon>Oryzeae</taxon>
        <taxon>Oryzinae</taxon>
        <taxon>Oryza</taxon>
    </lineage>
</organism>
<proteinExistence type="predicted"/>
<feature type="region of interest" description="Disordered" evidence="1">
    <location>
        <begin position="95"/>
        <end position="116"/>
    </location>
</feature>
<dbReference type="AlphaFoldDB" id="A0A0E0K923"/>
<evidence type="ECO:0000313" key="2">
    <source>
        <dbReference type="EnsemblPlants" id="OPUNC03G04230.4"/>
    </source>
</evidence>
<accession>A0A0E0K923</accession>
<evidence type="ECO:0000256" key="1">
    <source>
        <dbReference type="SAM" id="MobiDB-lite"/>
    </source>
</evidence>
<evidence type="ECO:0000313" key="3">
    <source>
        <dbReference type="Proteomes" id="UP000026962"/>
    </source>
</evidence>
<name>A0A0E0K923_ORYPU</name>
<dbReference type="Gramene" id="OPUNC03G04230.4">
    <property type="protein sequence ID" value="OPUNC03G04230.4"/>
    <property type="gene ID" value="OPUNC03G04230"/>
</dbReference>
<protein>
    <submittedName>
        <fullName evidence="2">Uncharacterized protein</fullName>
    </submittedName>
</protein>